<evidence type="ECO:0000256" key="2">
    <source>
        <dbReference type="ARBA" id="ARBA00010688"/>
    </source>
</evidence>
<dbReference type="GO" id="GO:0005634">
    <property type="term" value="C:nucleus"/>
    <property type="evidence" value="ECO:0007669"/>
    <property type="project" value="UniProtKB-SubCell"/>
</dbReference>
<name>W8BUQ1_CERCA</name>
<comment type="similarity">
    <text evidence="2 9">Belongs to the carbohydrate kinase PfkB family.</text>
</comment>
<dbReference type="GO" id="GO:0004001">
    <property type="term" value="F:adenosine kinase activity"/>
    <property type="evidence" value="ECO:0007669"/>
    <property type="project" value="UniProtKB-UniRule"/>
</dbReference>
<comment type="subcellular location">
    <subcellularLocation>
        <location evidence="9">Nucleus</location>
    </subcellularLocation>
</comment>
<dbReference type="GO" id="GO:0006144">
    <property type="term" value="P:purine nucleobase metabolic process"/>
    <property type="evidence" value="ECO:0007669"/>
    <property type="project" value="TreeGrafter"/>
</dbReference>
<evidence type="ECO:0000256" key="4">
    <source>
        <dbReference type="ARBA" id="ARBA00022679"/>
    </source>
</evidence>
<dbReference type="InterPro" id="IPR029056">
    <property type="entry name" value="Ribokinase-like"/>
</dbReference>
<reference evidence="11" key="1">
    <citation type="submission" date="2013-07" db="EMBL/GenBank/DDBJ databases">
        <authorList>
            <person name="Geib S."/>
        </authorList>
    </citation>
    <scope>NUCLEOTIDE SEQUENCE</scope>
</reference>
<dbReference type="GO" id="GO:0006166">
    <property type="term" value="P:purine ribonucleoside salvage"/>
    <property type="evidence" value="ECO:0007669"/>
    <property type="project" value="UniProtKB-KW"/>
</dbReference>
<comment type="subunit">
    <text evidence="9">Monomer.</text>
</comment>
<keyword evidence="6 9" id="KW-0547">Nucleotide-binding</keyword>
<comment type="catalytic activity">
    <reaction evidence="9">
        <text>adenosine + ATP = AMP + ADP + H(+)</text>
        <dbReference type="Rhea" id="RHEA:20824"/>
        <dbReference type="ChEBI" id="CHEBI:15378"/>
        <dbReference type="ChEBI" id="CHEBI:16335"/>
        <dbReference type="ChEBI" id="CHEBI:30616"/>
        <dbReference type="ChEBI" id="CHEBI:456215"/>
        <dbReference type="ChEBI" id="CHEBI:456216"/>
        <dbReference type="EC" id="2.7.1.20"/>
    </reaction>
</comment>
<evidence type="ECO:0000256" key="1">
    <source>
        <dbReference type="ARBA" id="ARBA00004801"/>
    </source>
</evidence>
<evidence type="ECO:0000259" key="10">
    <source>
        <dbReference type="Pfam" id="PF00294"/>
    </source>
</evidence>
<dbReference type="AlphaFoldDB" id="W8BUQ1"/>
<dbReference type="SUPFAM" id="SSF53613">
    <property type="entry name" value="Ribokinase-like"/>
    <property type="match status" value="1"/>
</dbReference>
<organism evidence="11">
    <name type="scientific">Ceratitis capitata</name>
    <name type="common">Mediterranean fruit fly</name>
    <name type="synonym">Tephritis capitata</name>
    <dbReference type="NCBI Taxonomy" id="7213"/>
    <lineage>
        <taxon>Eukaryota</taxon>
        <taxon>Metazoa</taxon>
        <taxon>Ecdysozoa</taxon>
        <taxon>Arthropoda</taxon>
        <taxon>Hexapoda</taxon>
        <taxon>Insecta</taxon>
        <taxon>Pterygota</taxon>
        <taxon>Neoptera</taxon>
        <taxon>Endopterygota</taxon>
        <taxon>Diptera</taxon>
        <taxon>Brachycera</taxon>
        <taxon>Muscomorpha</taxon>
        <taxon>Tephritoidea</taxon>
        <taxon>Tephritidae</taxon>
        <taxon>Ceratitis</taxon>
        <taxon>Ceratitis</taxon>
    </lineage>
</organism>
<evidence type="ECO:0000256" key="7">
    <source>
        <dbReference type="ARBA" id="ARBA00022777"/>
    </source>
</evidence>
<dbReference type="GO" id="GO:0044209">
    <property type="term" value="P:AMP salvage"/>
    <property type="evidence" value="ECO:0007669"/>
    <property type="project" value="UniProtKB-UniRule"/>
</dbReference>
<evidence type="ECO:0000256" key="6">
    <source>
        <dbReference type="ARBA" id="ARBA00022741"/>
    </source>
</evidence>
<keyword evidence="5 9" id="KW-0660">Purine salvage</keyword>
<comment type="function">
    <text evidence="9">ATP dependent phosphorylation of adenosine and other related nucleoside analogs to monophosphate derivatives.</text>
</comment>
<dbReference type="PANTHER" id="PTHR45769:SF5">
    <property type="entry name" value="ADENOSINE KINASE"/>
    <property type="match status" value="1"/>
</dbReference>
<protein>
    <recommendedName>
        <fullName evidence="3 9">Adenosine kinase</fullName>
        <shortName evidence="9">AK</shortName>
        <ecNumber evidence="3 9">2.7.1.20</ecNumber>
    </recommendedName>
    <alternativeName>
        <fullName evidence="9">Adenosine 5'-phosphotransferase</fullName>
    </alternativeName>
</protein>
<dbReference type="PANTHER" id="PTHR45769">
    <property type="entry name" value="ADENOSINE KINASE"/>
    <property type="match status" value="1"/>
</dbReference>
<dbReference type="Gene3D" id="3.40.1190.20">
    <property type="match status" value="1"/>
</dbReference>
<keyword evidence="9" id="KW-0460">Magnesium</keyword>
<comment type="cofactor">
    <cofactor evidence="9">
        <name>Mg(2+)</name>
        <dbReference type="ChEBI" id="CHEBI:18420"/>
    </cofactor>
    <text evidence="9">Binds 3 Mg(2+) ions per subunit.</text>
</comment>
<feature type="domain" description="Carbohydrate kinase PfkB" evidence="10">
    <location>
        <begin position="110"/>
        <end position="168"/>
    </location>
</feature>
<reference evidence="11" key="2">
    <citation type="journal article" date="2014" name="BMC Genomics">
        <title>A genomic perspective to assessing quality of mass-reared SIT flies used in Mediterranean fruit fly (Ceratitis capitata) eradication in California.</title>
        <authorList>
            <person name="Calla B."/>
            <person name="Hall B."/>
            <person name="Hou S."/>
            <person name="Geib S.M."/>
        </authorList>
    </citation>
    <scope>NUCLEOTIDE SEQUENCE</scope>
</reference>
<keyword evidence="4 9" id="KW-0808">Transferase</keyword>
<evidence type="ECO:0000256" key="3">
    <source>
        <dbReference type="ARBA" id="ARBA00012119"/>
    </source>
</evidence>
<dbReference type="UniPathway" id="UPA00588">
    <property type="reaction ID" value="UER00659"/>
</dbReference>
<evidence type="ECO:0000256" key="8">
    <source>
        <dbReference type="ARBA" id="ARBA00022840"/>
    </source>
</evidence>
<dbReference type="OrthoDB" id="432447at2759"/>
<sequence>MFSTLRLLNSAVKRTGTEIQFSAFTKFGNWINLKSYCTLSTDTSGKKEKQAPVTKTTKTLPKQYKFISVGHILLDYTARLPANEIDILHKFHIPYNTKGELDVQTLRKLKDEACRKVECVESPGGSALNTVRILTQLGESALFIGAVGDDEAARKLRKHFREHNIDFVHPEGTPNRRMYGDHQ</sequence>
<evidence type="ECO:0000256" key="9">
    <source>
        <dbReference type="RuleBase" id="RU368116"/>
    </source>
</evidence>
<dbReference type="EC" id="2.7.1.20" evidence="3 9"/>
<dbReference type="InterPro" id="IPR001805">
    <property type="entry name" value="Adenokinase"/>
</dbReference>
<evidence type="ECO:0000313" key="11">
    <source>
        <dbReference type="EMBL" id="JAB97001.1"/>
    </source>
</evidence>
<dbReference type="GO" id="GO:0005524">
    <property type="term" value="F:ATP binding"/>
    <property type="evidence" value="ECO:0007669"/>
    <property type="project" value="UniProtKB-UniRule"/>
</dbReference>
<proteinExistence type="evidence at transcript level"/>
<dbReference type="GO" id="GO:0005829">
    <property type="term" value="C:cytosol"/>
    <property type="evidence" value="ECO:0007669"/>
    <property type="project" value="TreeGrafter"/>
</dbReference>
<keyword evidence="8 9" id="KW-0067">ATP-binding</keyword>
<dbReference type="InterPro" id="IPR011611">
    <property type="entry name" value="PfkB_dom"/>
</dbReference>
<dbReference type="Pfam" id="PF00294">
    <property type="entry name" value="PfkB"/>
    <property type="match status" value="1"/>
</dbReference>
<comment type="pathway">
    <text evidence="1 9">Purine metabolism; AMP biosynthesis via salvage pathway; AMP from adenosine: step 1/1.</text>
</comment>
<accession>W8BUQ1</accession>
<keyword evidence="9" id="KW-0539">Nucleus</keyword>
<evidence type="ECO:0000256" key="5">
    <source>
        <dbReference type="ARBA" id="ARBA00022726"/>
    </source>
</evidence>
<keyword evidence="7 9" id="KW-0418">Kinase</keyword>
<dbReference type="EMBL" id="GAMC01009554">
    <property type="protein sequence ID" value="JAB97001.1"/>
    <property type="molecule type" value="mRNA"/>
</dbReference>